<sequence>MVSRYLGGMPISLYANFCTRAVQDMLSTNLRLLKTSERYPDVYKWVSAWSNMRFQNPVDYESLIKDPQCLPLRYVARPENILKREVQKGVSTMVINCVIKALFCQEMEQEKATLIEDLMCISPVDPRLLNKLYSLLSNPGLQEKYLGKFSNTRSIQQVAFKRWTNEKEVLLWVKRMESILSNWYKGKEASSSDLTFLKPYLQGCTMRSAHELRSRTWGITLEGITMPAQQEQTTLHVWRDIPANWRERAILIAVDGTIHSDVITTRGKRTPYFGSHTRLRAKRAPLQVLEVETMVESIKQLMELHSWVKGSESLTKLIETMIIEKTSVPLNTLTQYSRLIYSGTISHRLSCPALRRGGMANQSLAYASHCVINSDTATKYAKQGTNYTICFQSAFLYGLSCLSQYKELGVNTAGEWALVLSCEDCTAEIPEELFTMSNSSYAGVALPINLDEITPEIQTARIRGYEARLFGARAYSVMMARKFVIWMISSRNTERVISLENKNMEEAIVASFVNLTEFKRLDCSQFLSSLLFYFFLYNDSYYRMPDLIVQPLLESGDEKIAFDVLIDSLLKCDLFGEMIGQDSSSYTLSEGKYVLRELLADAITKQLSLGTYLLLRLANCLTLEDTEGAYVRCVKLQLVEAGHLDDLAPYKTKEEIEKYVLLETRLSADDILPIMTCTEEEATAEVILHEYKLLLLSGGEPNLISIQVQN</sequence>
<evidence type="ECO:0000313" key="3">
    <source>
        <dbReference type="EMBL" id="CAG9822114.1"/>
    </source>
</evidence>
<dbReference type="Pfam" id="PF00946">
    <property type="entry name" value="Mononeg_RNA_pol"/>
    <property type="match status" value="1"/>
</dbReference>
<dbReference type="AlphaFoldDB" id="A0A9N9SGL7"/>
<dbReference type="GO" id="GO:0003968">
    <property type="term" value="F:RNA-directed RNA polymerase activity"/>
    <property type="evidence" value="ECO:0007669"/>
    <property type="project" value="InterPro"/>
</dbReference>
<dbReference type="Pfam" id="PF14318">
    <property type="entry name" value="Mononeg_mRNAcap"/>
    <property type="match status" value="1"/>
</dbReference>
<evidence type="ECO:0000313" key="4">
    <source>
        <dbReference type="Proteomes" id="UP001153737"/>
    </source>
</evidence>
<protein>
    <submittedName>
        <fullName evidence="3">Uncharacterized protein</fullName>
    </submittedName>
</protein>
<evidence type="ECO:0000259" key="2">
    <source>
        <dbReference type="Pfam" id="PF14318"/>
    </source>
</evidence>
<organism evidence="3 4">
    <name type="scientific">Phaedon cochleariae</name>
    <name type="common">Mustard beetle</name>
    <dbReference type="NCBI Taxonomy" id="80249"/>
    <lineage>
        <taxon>Eukaryota</taxon>
        <taxon>Metazoa</taxon>
        <taxon>Ecdysozoa</taxon>
        <taxon>Arthropoda</taxon>
        <taxon>Hexapoda</taxon>
        <taxon>Insecta</taxon>
        <taxon>Pterygota</taxon>
        <taxon>Neoptera</taxon>
        <taxon>Endopterygota</taxon>
        <taxon>Coleoptera</taxon>
        <taxon>Polyphaga</taxon>
        <taxon>Cucujiformia</taxon>
        <taxon>Chrysomeloidea</taxon>
        <taxon>Chrysomelidae</taxon>
        <taxon>Chrysomelinae</taxon>
        <taxon>Chrysomelini</taxon>
        <taxon>Phaedon</taxon>
    </lineage>
</organism>
<dbReference type="InterPro" id="IPR014023">
    <property type="entry name" value="Mononeg_RNA_pol_cat"/>
</dbReference>
<dbReference type="InterPro" id="IPR026890">
    <property type="entry name" value="Mononeg_mRNAcap"/>
</dbReference>
<feature type="domain" description="RdRp catalytic" evidence="1">
    <location>
        <begin position="3"/>
        <end position="170"/>
    </location>
</feature>
<accession>A0A9N9SGL7</accession>
<dbReference type="Proteomes" id="UP001153737">
    <property type="component" value="Chromosome 5"/>
</dbReference>
<dbReference type="GO" id="GO:0005524">
    <property type="term" value="F:ATP binding"/>
    <property type="evidence" value="ECO:0007669"/>
    <property type="project" value="InterPro"/>
</dbReference>
<reference evidence="3" key="2">
    <citation type="submission" date="2022-10" db="EMBL/GenBank/DDBJ databases">
        <authorList>
            <consortium name="ENA_rothamsted_submissions"/>
            <consortium name="culmorum"/>
            <person name="King R."/>
        </authorList>
    </citation>
    <scope>NUCLEOTIDE SEQUENCE</scope>
</reference>
<keyword evidence="4" id="KW-1185">Reference proteome</keyword>
<dbReference type="GO" id="GO:0004482">
    <property type="term" value="F:mRNA 5'-cap (guanine-N7-)-methyltransferase activity"/>
    <property type="evidence" value="ECO:0007669"/>
    <property type="project" value="InterPro"/>
</dbReference>
<gene>
    <name evidence="3" type="ORF">PHAECO_LOCUS9010</name>
</gene>
<dbReference type="EMBL" id="OU896711">
    <property type="protein sequence ID" value="CAG9822114.1"/>
    <property type="molecule type" value="Genomic_DNA"/>
</dbReference>
<evidence type="ECO:0000259" key="1">
    <source>
        <dbReference type="Pfam" id="PF00946"/>
    </source>
</evidence>
<dbReference type="OrthoDB" id="7445678at2759"/>
<reference evidence="3" key="1">
    <citation type="submission" date="2022-01" db="EMBL/GenBank/DDBJ databases">
        <authorList>
            <person name="King R."/>
        </authorList>
    </citation>
    <scope>NUCLEOTIDE SEQUENCE</scope>
</reference>
<feature type="domain" description="Mononegavirales mRNA-capping" evidence="2">
    <location>
        <begin position="204"/>
        <end position="431"/>
    </location>
</feature>
<proteinExistence type="predicted"/>
<name>A0A9N9SGL7_PHACE</name>